<evidence type="ECO:0000256" key="3">
    <source>
        <dbReference type="ARBA" id="ARBA00023163"/>
    </source>
</evidence>
<name>A0A545U3G5_9GAMM</name>
<reference evidence="6 7" key="1">
    <citation type="submission" date="2019-06" db="EMBL/GenBank/DDBJ databases">
        <title>Whole genome sequence for Cellvibrionaceae sp. R142.</title>
        <authorList>
            <person name="Wang G."/>
        </authorList>
    </citation>
    <scope>NUCLEOTIDE SEQUENCE [LARGE SCALE GENOMIC DNA]</scope>
    <source>
        <strain evidence="6 7">R142</strain>
    </source>
</reference>
<dbReference type="Gene3D" id="1.10.10.60">
    <property type="entry name" value="Homeodomain-like"/>
    <property type="match status" value="1"/>
</dbReference>
<proteinExistence type="predicted"/>
<evidence type="ECO:0000256" key="2">
    <source>
        <dbReference type="ARBA" id="ARBA00023125"/>
    </source>
</evidence>
<dbReference type="Pfam" id="PF00440">
    <property type="entry name" value="TetR_N"/>
    <property type="match status" value="1"/>
</dbReference>
<dbReference type="InterPro" id="IPR050109">
    <property type="entry name" value="HTH-type_TetR-like_transc_reg"/>
</dbReference>
<dbReference type="PANTHER" id="PTHR30055:SF234">
    <property type="entry name" value="HTH-TYPE TRANSCRIPTIONAL REGULATOR BETI"/>
    <property type="match status" value="1"/>
</dbReference>
<evidence type="ECO:0000313" key="7">
    <source>
        <dbReference type="Proteomes" id="UP000319732"/>
    </source>
</evidence>
<dbReference type="OrthoDB" id="9808189at2"/>
<dbReference type="GO" id="GO:0003700">
    <property type="term" value="F:DNA-binding transcription factor activity"/>
    <property type="evidence" value="ECO:0007669"/>
    <property type="project" value="TreeGrafter"/>
</dbReference>
<dbReference type="InterPro" id="IPR001647">
    <property type="entry name" value="HTH_TetR"/>
</dbReference>
<gene>
    <name evidence="6" type="ORF">FKG94_04915</name>
</gene>
<sequence>MSDSWPHDCSLVAFKKQMPFNQSSVYRAVFRAFSNRIQVQREDAAVPNLEKIFKATFRLSSRHSFDAMSLRDLSRETGISMGGLYNYIGSKEELAHMIESFMDIHMTNTGREFVDSIADLRNRLETTVRVYIYLGEIFLPWYQFIFMETRSMTKRQKELAKGMEIRDIAMFRDMIEAGQHQDIFDPLIDANMVSSTIIVMIQNWYLKNWRFAKEGVSANDYAGFVINAVNKLLAR</sequence>
<dbReference type="PANTHER" id="PTHR30055">
    <property type="entry name" value="HTH-TYPE TRANSCRIPTIONAL REGULATOR RUTR"/>
    <property type="match status" value="1"/>
</dbReference>
<dbReference type="Gene3D" id="1.10.357.10">
    <property type="entry name" value="Tetracycline Repressor, domain 2"/>
    <property type="match status" value="1"/>
</dbReference>
<evidence type="ECO:0000259" key="5">
    <source>
        <dbReference type="PROSITE" id="PS50977"/>
    </source>
</evidence>
<keyword evidence="2 4" id="KW-0238">DNA-binding</keyword>
<keyword evidence="3" id="KW-0804">Transcription</keyword>
<feature type="domain" description="HTH tetR-type" evidence="5">
    <location>
        <begin position="46"/>
        <end position="106"/>
    </location>
</feature>
<dbReference type="InterPro" id="IPR036271">
    <property type="entry name" value="Tet_transcr_reg_TetR-rel_C_sf"/>
</dbReference>
<dbReference type="SUPFAM" id="SSF48498">
    <property type="entry name" value="Tetracyclin repressor-like, C-terminal domain"/>
    <property type="match status" value="1"/>
</dbReference>
<dbReference type="Proteomes" id="UP000319732">
    <property type="component" value="Unassembled WGS sequence"/>
</dbReference>
<dbReference type="AlphaFoldDB" id="A0A545U3G5"/>
<keyword evidence="7" id="KW-1185">Reference proteome</keyword>
<dbReference type="InterPro" id="IPR009057">
    <property type="entry name" value="Homeodomain-like_sf"/>
</dbReference>
<dbReference type="PROSITE" id="PS50977">
    <property type="entry name" value="HTH_TETR_2"/>
    <property type="match status" value="1"/>
</dbReference>
<dbReference type="SUPFAM" id="SSF46689">
    <property type="entry name" value="Homeodomain-like"/>
    <property type="match status" value="1"/>
</dbReference>
<accession>A0A545U3G5</accession>
<evidence type="ECO:0000313" key="6">
    <source>
        <dbReference type="EMBL" id="TQV84011.1"/>
    </source>
</evidence>
<organism evidence="6 7">
    <name type="scientific">Exilibacterium tricleocarpae</name>
    <dbReference type="NCBI Taxonomy" id="2591008"/>
    <lineage>
        <taxon>Bacteria</taxon>
        <taxon>Pseudomonadati</taxon>
        <taxon>Pseudomonadota</taxon>
        <taxon>Gammaproteobacteria</taxon>
        <taxon>Cellvibrionales</taxon>
        <taxon>Cellvibrionaceae</taxon>
        <taxon>Exilibacterium</taxon>
    </lineage>
</organism>
<dbReference type="GO" id="GO:0000976">
    <property type="term" value="F:transcription cis-regulatory region binding"/>
    <property type="evidence" value="ECO:0007669"/>
    <property type="project" value="TreeGrafter"/>
</dbReference>
<keyword evidence="1" id="KW-0805">Transcription regulation</keyword>
<evidence type="ECO:0000256" key="1">
    <source>
        <dbReference type="ARBA" id="ARBA00023015"/>
    </source>
</evidence>
<protein>
    <submittedName>
        <fullName evidence="6">TetR/AcrR family transcriptional regulator</fullName>
    </submittedName>
</protein>
<dbReference type="EMBL" id="VHSG01000006">
    <property type="protein sequence ID" value="TQV84011.1"/>
    <property type="molecule type" value="Genomic_DNA"/>
</dbReference>
<dbReference type="RefSeq" id="WP_142903091.1">
    <property type="nucleotide sequence ID" value="NZ_ML660089.1"/>
</dbReference>
<evidence type="ECO:0000256" key="4">
    <source>
        <dbReference type="PROSITE-ProRule" id="PRU00335"/>
    </source>
</evidence>
<comment type="caution">
    <text evidence="6">The sequence shown here is derived from an EMBL/GenBank/DDBJ whole genome shotgun (WGS) entry which is preliminary data.</text>
</comment>
<feature type="DNA-binding region" description="H-T-H motif" evidence="4">
    <location>
        <begin position="69"/>
        <end position="88"/>
    </location>
</feature>